<comment type="caution">
    <text evidence="6">The sequence shown here is derived from an EMBL/GenBank/DDBJ whole genome shotgun (WGS) entry which is preliminary data.</text>
</comment>
<proteinExistence type="inferred from homology"/>
<accession>A0ABN1UZC9</accession>
<organism evidence="6 7">
    <name type="scientific">Streptomyces hebeiensis</name>
    <dbReference type="NCBI Taxonomy" id="229486"/>
    <lineage>
        <taxon>Bacteria</taxon>
        <taxon>Bacillati</taxon>
        <taxon>Actinomycetota</taxon>
        <taxon>Actinomycetes</taxon>
        <taxon>Kitasatosporales</taxon>
        <taxon>Streptomycetaceae</taxon>
        <taxon>Streptomyces</taxon>
    </lineage>
</organism>
<evidence type="ECO:0000313" key="6">
    <source>
        <dbReference type="EMBL" id="GAA1183509.1"/>
    </source>
</evidence>
<feature type="compositionally biased region" description="Pro residues" evidence="4">
    <location>
        <begin position="338"/>
        <end position="350"/>
    </location>
</feature>
<sequence length="350" mass="37947">MRLMTTGCTPGEGRRTRRASTALPLAHLLRLAHLPRLALLPRPARPLGPALRRLLTLLVSCLALAAAGCGKAGSPPAKGPAPGSLPHYRVDHGFRLPASPIWNRAERRGHLVIGVKEDQPYMGERDPATGTYSGFDIEIARMTAASLGFDPGTIQFRTIASANRETALQNGQVDYYVGTYTINANRKKLVGFAGPYYMAGQSLLVRTGEHDIHGPRDLDHKRVCSAAGSTPYQRIEHDYPRVQLVGYDTYSACVDNLLTYQVDAVTTDDTILQGYAAKVPEELKVVGKPFSKEPYGIGVPKNDNALRLALDDALAANERDGNWQKAYDATLGLSGRPATPPPPIDRYPAS</sequence>
<dbReference type="PANTHER" id="PTHR30085">
    <property type="entry name" value="AMINO ACID ABC TRANSPORTER PERMEASE"/>
    <property type="match status" value="1"/>
</dbReference>
<dbReference type="SUPFAM" id="SSF53850">
    <property type="entry name" value="Periplasmic binding protein-like II"/>
    <property type="match status" value="1"/>
</dbReference>
<dbReference type="InterPro" id="IPR051455">
    <property type="entry name" value="Bact_solute-bind_prot3"/>
</dbReference>
<keyword evidence="2" id="KW-0813">Transport</keyword>
<evidence type="ECO:0000256" key="3">
    <source>
        <dbReference type="ARBA" id="ARBA00022729"/>
    </source>
</evidence>
<evidence type="ECO:0000256" key="4">
    <source>
        <dbReference type="SAM" id="MobiDB-lite"/>
    </source>
</evidence>
<comment type="similarity">
    <text evidence="1">Belongs to the bacterial solute-binding protein 3 family.</text>
</comment>
<dbReference type="InterPro" id="IPR001638">
    <property type="entry name" value="Solute-binding_3/MltF_N"/>
</dbReference>
<gene>
    <name evidence="6" type="ORF">GCM10009654_46110</name>
</gene>
<name>A0ABN1UZC9_9ACTN</name>
<evidence type="ECO:0000256" key="2">
    <source>
        <dbReference type="ARBA" id="ARBA00022448"/>
    </source>
</evidence>
<evidence type="ECO:0000256" key="1">
    <source>
        <dbReference type="ARBA" id="ARBA00010333"/>
    </source>
</evidence>
<protein>
    <submittedName>
        <fullName evidence="6">Glutamate ABC transporter substrate-binding protein</fullName>
    </submittedName>
</protein>
<dbReference type="CDD" id="cd13690">
    <property type="entry name" value="PBP2_GluB"/>
    <property type="match status" value="1"/>
</dbReference>
<evidence type="ECO:0000313" key="7">
    <source>
        <dbReference type="Proteomes" id="UP001501371"/>
    </source>
</evidence>
<dbReference type="Proteomes" id="UP001501371">
    <property type="component" value="Unassembled WGS sequence"/>
</dbReference>
<dbReference type="Pfam" id="PF00497">
    <property type="entry name" value="SBP_bac_3"/>
    <property type="match status" value="1"/>
</dbReference>
<dbReference type="EMBL" id="BAAAKV010000044">
    <property type="protein sequence ID" value="GAA1183509.1"/>
    <property type="molecule type" value="Genomic_DNA"/>
</dbReference>
<keyword evidence="7" id="KW-1185">Reference proteome</keyword>
<dbReference type="PANTHER" id="PTHR30085:SF6">
    <property type="entry name" value="ABC TRANSPORTER GLUTAMINE-BINDING PROTEIN GLNH"/>
    <property type="match status" value="1"/>
</dbReference>
<feature type="region of interest" description="Disordered" evidence="4">
    <location>
        <begin position="331"/>
        <end position="350"/>
    </location>
</feature>
<feature type="domain" description="Solute-binding protein family 3/N-terminal" evidence="5">
    <location>
        <begin position="110"/>
        <end position="334"/>
    </location>
</feature>
<keyword evidence="3" id="KW-0732">Signal</keyword>
<evidence type="ECO:0000259" key="5">
    <source>
        <dbReference type="SMART" id="SM00062"/>
    </source>
</evidence>
<reference evidence="6 7" key="1">
    <citation type="journal article" date="2019" name="Int. J. Syst. Evol. Microbiol.">
        <title>The Global Catalogue of Microorganisms (GCM) 10K type strain sequencing project: providing services to taxonomists for standard genome sequencing and annotation.</title>
        <authorList>
            <consortium name="The Broad Institute Genomics Platform"/>
            <consortium name="The Broad Institute Genome Sequencing Center for Infectious Disease"/>
            <person name="Wu L."/>
            <person name="Ma J."/>
        </authorList>
    </citation>
    <scope>NUCLEOTIDE SEQUENCE [LARGE SCALE GENOMIC DNA]</scope>
    <source>
        <strain evidence="6 7">JCM 12696</strain>
    </source>
</reference>
<dbReference type="SMART" id="SM00062">
    <property type="entry name" value="PBPb"/>
    <property type="match status" value="1"/>
</dbReference>
<dbReference type="Gene3D" id="3.40.190.10">
    <property type="entry name" value="Periplasmic binding protein-like II"/>
    <property type="match status" value="2"/>
</dbReference>